<dbReference type="RefSeq" id="XP_020050006.1">
    <property type="nucleotide sequence ID" value="XM_020191182.1"/>
</dbReference>
<name>A0A1D2VQ26_9ASCO</name>
<evidence type="ECO:0000259" key="2">
    <source>
        <dbReference type="Pfam" id="PF03399"/>
    </source>
</evidence>
<feature type="domain" description="SAC3/GANP/THP3 conserved" evidence="2">
    <location>
        <begin position="278"/>
        <end position="450"/>
    </location>
</feature>
<dbReference type="AlphaFoldDB" id="A0A1D2VQ26"/>
<sequence>MSQHNQLYYNAIQPRTSLHSLVNPAPVSASFDTSSSSSITTITTNNASSTLNPSSNPKDPNSSPTSDPNKNKNKNKNKNEGFPDSLQNFSMACFNMVDAFNFNEFQKLEMQSQLKNLILKAIKEKKMWLNNWEIQTLPIFNSYIHSNFKSNDLQLVYDLEKKLIKDNDNHTNINKIDKSSINANNKRPILDDITSSPQSGNHLYLSEEKKRRRLERFATNSNPNNPIFQNQQQQTTTTFKLDPYKHFQKESEEINPKNLTPIVGLNTNLEKNYYNSSSTILPTQVRPLKILNQTFNLLLEKFNSNNNKINNNKPNIPYNYFWNQFKSMRQDLTVQSIQNELTKNVYETHSKIAILNNDLNEFKSCLTSLKSIYSTLPNDLSKFEYLSYRILYFILIENFSEISKIRLSLNQSNVKKIHIFKSHYYFISISLELSHYIYTNNYHAFFKLYSNLVNQNYKFNKLLKTNIPKDIELFVKIYNNNFTYNENESNNNNNNSNNNTNNNKATHKKKKKYNFKIQLSKPFTIDEVKKKKYYNLTFFLILINFFLNKERIKTLSIFCKIYQKISTDFLITELSFQSKDSLKEFLSSYDLLNFIIFDAHKKENSTTTTTTTGNNNNNNNNNNNVTYLDCRQARLKVEEIKMRLCKKVDIKGQM</sequence>
<evidence type="ECO:0000256" key="1">
    <source>
        <dbReference type="SAM" id="MobiDB-lite"/>
    </source>
</evidence>
<dbReference type="Gene3D" id="1.25.40.990">
    <property type="match status" value="2"/>
</dbReference>
<dbReference type="STRING" id="1344418.A0A1D2VQ26"/>
<keyword evidence="4" id="KW-1185">Reference proteome</keyword>
<evidence type="ECO:0000313" key="3">
    <source>
        <dbReference type="EMBL" id="ODV63699.1"/>
    </source>
</evidence>
<evidence type="ECO:0000313" key="4">
    <source>
        <dbReference type="Proteomes" id="UP000095038"/>
    </source>
</evidence>
<dbReference type="InParanoid" id="A0A1D2VQ26"/>
<reference evidence="4" key="1">
    <citation type="submission" date="2016-05" db="EMBL/GenBank/DDBJ databases">
        <title>Comparative genomics of biotechnologically important yeasts.</title>
        <authorList>
            <consortium name="DOE Joint Genome Institute"/>
            <person name="Riley R."/>
            <person name="Haridas S."/>
            <person name="Wolfe K.H."/>
            <person name="Lopes M.R."/>
            <person name="Hittinger C.T."/>
            <person name="Goker M."/>
            <person name="Salamov A."/>
            <person name="Wisecaver J."/>
            <person name="Long T.M."/>
            <person name="Aerts A.L."/>
            <person name="Barry K."/>
            <person name="Choi C."/>
            <person name="Clum A."/>
            <person name="Coughlan A.Y."/>
            <person name="Deshpande S."/>
            <person name="Douglass A.P."/>
            <person name="Hanson S.J."/>
            <person name="Klenk H.-P."/>
            <person name="Labutti K."/>
            <person name="Lapidus A."/>
            <person name="Lindquist E."/>
            <person name="Lipzen A."/>
            <person name="Meier-Kolthoff J.P."/>
            <person name="Ohm R.A."/>
            <person name="Otillar R.P."/>
            <person name="Pangilinan J."/>
            <person name="Peng Y."/>
            <person name="Rokas A."/>
            <person name="Rosa C.A."/>
            <person name="Scheuner C."/>
            <person name="Sibirny A.A."/>
            <person name="Slot J.C."/>
            <person name="Stielow J.B."/>
            <person name="Sun H."/>
            <person name="Kurtzman C.P."/>
            <person name="Blackwell M."/>
            <person name="Grigoriev I.V."/>
            <person name="Jeffries T.W."/>
        </authorList>
    </citation>
    <scope>NUCLEOTIDE SEQUENCE [LARGE SCALE GENOMIC DNA]</scope>
    <source>
        <strain evidence="4">DSM 1968</strain>
    </source>
</reference>
<dbReference type="Proteomes" id="UP000095038">
    <property type="component" value="Unassembled WGS sequence"/>
</dbReference>
<accession>A0A1D2VQ26</accession>
<feature type="compositionally biased region" description="Low complexity" evidence="1">
    <location>
        <begin position="28"/>
        <end position="68"/>
    </location>
</feature>
<proteinExistence type="predicted"/>
<feature type="region of interest" description="Disordered" evidence="1">
    <location>
        <begin position="486"/>
        <end position="509"/>
    </location>
</feature>
<feature type="region of interest" description="Disordered" evidence="1">
    <location>
        <begin position="27"/>
        <end position="82"/>
    </location>
</feature>
<dbReference type="EMBL" id="KV454475">
    <property type="protein sequence ID" value="ODV63699.1"/>
    <property type="molecule type" value="Genomic_DNA"/>
</dbReference>
<dbReference type="PANTHER" id="PTHR12436:SF4">
    <property type="entry name" value="LEUKOCYTE RECEPTOR CLUSTER MEMBER 8"/>
    <property type="match status" value="1"/>
</dbReference>
<dbReference type="InterPro" id="IPR005062">
    <property type="entry name" value="SAC3/GANP/THP3_conserved"/>
</dbReference>
<dbReference type="OrthoDB" id="199574at2759"/>
<dbReference type="GO" id="GO:0005634">
    <property type="term" value="C:nucleus"/>
    <property type="evidence" value="ECO:0007669"/>
    <property type="project" value="TreeGrafter"/>
</dbReference>
<gene>
    <name evidence="3" type="ORF">ASCRUDRAFT_5647</name>
</gene>
<dbReference type="FunCoup" id="A0A1D2VQ26">
    <property type="interactions" value="32"/>
</dbReference>
<feature type="compositionally biased region" description="Low complexity" evidence="1">
    <location>
        <begin position="486"/>
        <end position="504"/>
    </location>
</feature>
<dbReference type="GeneID" id="30964818"/>
<dbReference type="Pfam" id="PF03399">
    <property type="entry name" value="SAC3_GANP"/>
    <property type="match status" value="1"/>
</dbReference>
<dbReference type="PANTHER" id="PTHR12436">
    <property type="entry name" value="80 KDA MCM3-ASSOCIATED PROTEIN"/>
    <property type="match status" value="1"/>
</dbReference>
<dbReference type="InterPro" id="IPR045107">
    <property type="entry name" value="SAC3/GANP/THP3"/>
</dbReference>
<protein>
    <recommendedName>
        <fullName evidence="2">SAC3/GANP/THP3 conserved domain-containing protein</fullName>
    </recommendedName>
</protein>
<organism evidence="3 4">
    <name type="scientific">Ascoidea rubescens DSM 1968</name>
    <dbReference type="NCBI Taxonomy" id="1344418"/>
    <lineage>
        <taxon>Eukaryota</taxon>
        <taxon>Fungi</taxon>
        <taxon>Dikarya</taxon>
        <taxon>Ascomycota</taxon>
        <taxon>Saccharomycotina</taxon>
        <taxon>Saccharomycetes</taxon>
        <taxon>Ascoideaceae</taxon>
        <taxon>Ascoidea</taxon>
    </lineage>
</organism>